<dbReference type="PROSITE" id="PS51352">
    <property type="entry name" value="THIOREDOXIN_2"/>
    <property type="match status" value="1"/>
</dbReference>
<evidence type="ECO:0000313" key="10">
    <source>
        <dbReference type="RefSeq" id="XP_011301032.1"/>
    </source>
</evidence>
<dbReference type="KEGG" id="fas:105265306"/>
<dbReference type="RefSeq" id="XP_011301032.1">
    <property type="nucleotide sequence ID" value="XM_011302730.1"/>
</dbReference>
<dbReference type="AlphaFoldDB" id="A0A9R1TYY0"/>
<dbReference type="GO" id="GO:0042744">
    <property type="term" value="P:hydrogen peroxide catabolic process"/>
    <property type="evidence" value="ECO:0007669"/>
    <property type="project" value="TreeGrafter"/>
</dbReference>
<dbReference type="GO" id="GO:0033554">
    <property type="term" value="P:cellular response to stress"/>
    <property type="evidence" value="ECO:0007669"/>
    <property type="project" value="TreeGrafter"/>
</dbReference>
<dbReference type="Gene3D" id="3.40.30.10">
    <property type="entry name" value="Glutaredoxin"/>
    <property type="match status" value="1"/>
</dbReference>
<evidence type="ECO:0000256" key="7">
    <source>
        <dbReference type="ARBA" id="ARBA00049091"/>
    </source>
</evidence>
<organism evidence="9 10">
    <name type="scientific">Fopius arisanus</name>
    <dbReference type="NCBI Taxonomy" id="64838"/>
    <lineage>
        <taxon>Eukaryota</taxon>
        <taxon>Metazoa</taxon>
        <taxon>Ecdysozoa</taxon>
        <taxon>Arthropoda</taxon>
        <taxon>Hexapoda</taxon>
        <taxon>Insecta</taxon>
        <taxon>Pterygota</taxon>
        <taxon>Neoptera</taxon>
        <taxon>Endopterygota</taxon>
        <taxon>Hymenoptera</taxon>
        <taxon>Apocrita</taxon>
        <taxon>Ichneumonoidea</taxon>
        <taxon>Braconidae</taxon>
        <taxon>Opiinae</taxon>
        <taxon>Fopius</taxon>
    </lineage>
</organism>
<protein>
    <recommendedName>
        <fullName evidence="2">thioredoxin-dependent peroxiredoxin</fullName>
        <ecNumber evidence="2">1.11.1.24</ecNumber>
    </recommendedName>
</protein>
<comment type="similarity">
    <text evidence="1">Belongs to the peroxiredoxin family. AhpC/Prx1 subfamily.</text>
</comment>
<dbReference type="InterPro" id="IPR036249">
    <property type="entry name" value="Thioredoxin-like_sf"/>
</dbReference>
<reference evidence="10" key="1">
    <citation type="submission" date="2025-08" db="UniProtKB">
        <authorList>
            <consortium name="RefSeq"/>
        </authorList>
    </citation>
    <scope>IDENTIFICATION</scope>
    <source>
        <strain evidence="10">USDA-PBARC FA_bdor</strain>
        <tissue evidence="10">Whole organism</tissue>
    </source>
</reference>
<dbReference type="CDD" id="cd03015">
    <property type="entry name" value="PRX_Typ2cys"/>
    <property type="match status" value="1"/>
</dbReference>
<sequence length="208" mass="23458">MSELPCDEECGGQVVINARGTPPLMRPAPFWRGPAVHNAKIVNLTMRDFSGKYLALVFYPYDFTIICPTELIQFNDRIEEFQDLDCEVVAISTDSQYTHLAWVTTPRKQGGLGGMSIPILSDKNQKISRRYGVLDEQLGVASKAVFIIDKQQKLRHMSITDMALPRSVDEVLRVIEACQFVDKYGTVCPMRSTNLETEELAPKLEDNE</sequence>
<keyword evidence="6" id="KW-0676">Redox-active center</keyword>
<dbReference type="InterPro" id="IPR000866">
    <property type="entry name" value="AhpC/TSA"/>
</dbReference>
<evidence type="ECO:0000256" key="5">
    <source>
        <dbReference type="ARBA" id="ARBA00023002"/>
    </source>
</evidence>
<dbReference type="GeneID" id="105265306"/>
<evidence type="ECO:0000313" key="9">
    <source>
        <dbReference type="Proteomes" id="UP000694866"/>
    </source>
</evidence>
<dbReference type="GO" id="GO:0008379">
    <property type="term" value="F:thioredoxin peroxidase activity"/>
    <property type="evidence" value="ECO:0007669"/>
    <property type="project" value="TreeGrafter"/>
</dbReference>
<evidence type="ECO:0000256" key="4">
    <source>
        <dbReference type="ARBA" id="ARBA00022862"/>
    </source>
</evidence>
<evidence type="ECO:0000256" key="1">
    <source>
        <dbReference type="ARBA" id="ARBA00009796"/>
    </source>
</evidence>
<accession>A0A9R1TYY0</accession>
<keyword evidence="9" id="KW-1185">Reference proteome</keyword>
<dbReference type="Pfam" id="PF00578">
    <property type="entry name" value="AhpC-TSA"/>
    <property type="match status" value="1"/>
</dbReference>
<evidence type="ECO:0000256" key="6">
    <source>
        <dbReference type="ARBA" id="ARBA00023284"/>
    </source>
</evidence>
<dbReference type="OrthoDB" id="185659at2759"/>
<feature type="domain" description="Thioredoxin" evidence="8">
    <location>
        <begin position="22"/>
        <end position="180"/>
    </location>
</feature>
<dbReference type="InterPro" id="IPR013766">
    <property type="entry name" value="Thioredoxin_domain"/>
</dbReference>
<dbReference type="InterPro" id="IPR050217">
    <property type="entry name" value="Peroxiredoxin"/>
</dbReference>
<proteinExistence type="inferred from homology"/>
<dbReference type="GO" id="GO:0005829">
    <property type="term" value="C:cytosol"/>
    <property type="evidence" value="ECO:0007669"/>
    <property type="project" value="TreeGrafter"/>
</dbReference>
<gene>
    <name evidence="10" type="primary">LOC105265306</name>
</gene>
<comment type="catalytic activity">
    <reaction evidence="7">
        <text>a hydroperoxide + [thioredoxin]-dithiol = an alcohol + [thioredoxin]-disulfide + H2O</text>
        <dbReference type="Rhea" id="RHEA:62620"/>
        <dbReference type="Rhea" id="RHEA-COMP:10698"/>
        <dbReference type="Rhea" id="RHEA-COMP:10700"/>
        <dbReference type="ChEBI" id="CHEBI:15377"/>
        <dbReference type="ChEBI" id="CHEBI:29950"/>
        <dbReference type="ChEBI" id="CHEBI:30879"/>
        <dbReference type="ChEBI" id="CHEBI:35924"/>
        <dbReference type="ChEBI" id="CHEBI:50058"/>
        <dbReference type="EC" id="1.11.1.24"/>
    </reaction>
</comment>
<keyword evidence="4" id="KW-0049">Antioxidant</keyword>
<keyword evidence="5" id="KW-0560">Oxidoreductase</keyword>
<dbReference type="Proteomes" id="UP000694866">
    <property type="component" value="Unplaced"/>
</dbReference>
<name>A0A9R1TYY0_9HYME</name>
<keyword evidence="3" id="KW-0575">Peroxidase</keyword>
<evidence type="ECO:0000256" key="2">
    <source>
        <dbReference type="ARBA" id="ARBA00013017"/>
    </source>
</evidence>
<dbReference type="PANTHER" id="PTHR10681">
    <property type="entry name" value="THIOREDOXIN PEROXIDASE"/>
    <property type="match status" value="1"/>
</dbReference>
<dbReference type="PANTHER" id="PTHR10681:SF171">
    <property type="entry name" value="PEROXIREDOXIN 4"/>
    <property type="match status" value="1"/>
</dbReference>
<dbReference type="EC" id="1.11.1.24" evidence="2"/>
<evidence type="ECO:0000259" key="8">
    <source>
        <dbReference type="PROSITE" id="PS51352"/>
    </source>
</evidence>
<dbReference type="SUPFAM" id="SSF52833">
    <property type="entry name" value="Thioredoxin-like"/>
    <property type="match status" value="1"/>
</dbReference>
<dbReference type="GO" id="GO:0006979">
    <property type="term" value="P:response to oxidative stress"/>
    <property type="evidence" value="ECO:0007669"/>
    <property type="project" value="TreeGrafter"/>
</dbReference>
<dbReference type="GO" id="GO:0045454">
    <property type="term" value="P:cell redox homeostasis"/>
    <property type="evidence" value="ECO:0007669"/>
    <property type="project" value="TreeGrafter"/>
</dbReference>
<evidence type="ECO:0000256" key="3">
    <source>
        <dbReference type="ARBA" id="ARBA00022559"/>
    </source>
</evidence>